<reference evidence="2" key="1">
    <citation type="submission" date="2016-10" db="EMBL/GenBank/DDBJ databases">
        <authorList>
            <person name="Varghese N."/>
        </authorList>
    </citation>
    <scope>NUCLEOTIDE SEQUENCE [LARGE SCALE GENOMIC DNA]</scope>
    <source>
        <strain evidence="2">DSM 44719</strain>
    </source>
</reference>
<evidence type="ECO:0000313" key="2">
    <source>
        <dbReference type="Proteomes" id="UP000183407"/>
    </source>
</evidence>
<evidence type="ECO:0000313" key="1">
    <source>
        <dbReference type="EMBL" id="SEB43756.1"/>
    </source>
</evidence>
<proteinExistence type="predicted"/>
<name>A0A1H4JCP3_RHOJO</name>
<dbReference type="RefSeq" id="WP_231914139.1">
    <property type="nucleotide sequence ID" value="NZ_FNTL01000003.1"/>
</dbReference>
<sequence length="56" mass="5594">MLVEGLGYVLLDLGEPIIEAPDVGDQVAAQADADAIDLAAGAEAPQQCGGRGRDTG</sequence>
<gene>
    <name evidence="1" type="ORF">SAMN04490220_0786</name>
</gene>
<dbReference type="AlphaFoldDB" id="A0A1H4JCP3"/>
<dbReference type="EMBL" id="FNTL01000003">
    <property type="protein sequence ID" value="SEB43756.1"/>
    <property type="molecule type" value="Genomic_DNA"/>
</dbReference>
<protein>
    <submittedName>
        <fullName evidence="1">Uncharacterized protein</fullName>
    </submittedName>
</protein>
<dbReference type="Proteomes" id="UP000183407">
    <property type="component" value="Unassembled WGS sequence"/>
</dbReference>
<organism evidence="1 2">
    <name type="scientific">Rhodococcus jostii</name>
    <dbReference type="NCBI Taxonomy" id="132919"/>
    <lineage>
        <taxon>Bacteria</taxon>
        <taxon>Bacillati</taxon>
        <taxon>Actinomycetota</taxon>
        <taxon>Actinomycetes</taxon>
        <taxon>Mycobacteriales</taxon>
        <taxon>Nocardiaceae</taxon>
        <taxon>Rhodococcus</taxon>
    </lineage>
</organism>
<accession>A0A1H4JCP3</accession>